<comment type="similarity">
    <text evidence="1 2">Belongs to the ELL/occludin family.</text>
</comment>
<sequence length="140" mass="16840">MTPELLSGHIPPGHIPKPIVMPDYVAKYPVIQTDDDRERYKAVFQDQFSEYKELSAEVQAILRKFDELDTVMSRLPHHSENRQEHERISRIHEEFRKKKNDPSFLEKKERCDYLKNKLSHIKQRIQEYDKVMNWDTQGYP</sequence>
<reference evidence="4" key="2">
    <citation type="submission" date="2025-09" db="UniProtKB">
        <authorList>
            <consortium name="Ensembl"/>
        </authorList>
    </citation>
    <scope>IDENTIFICATION</scope>
</reference>
<evidence type="ECO:0000313" key="4">
    <source>
        <dbReference type="Ensembl" id="ENSMSIP00000034760.1"/>
    </source>
</evidence>
<dbReference type="InterPro" id="IPR031176">
    <property type="entry name" value="ELL/occludin"/>
</dbReference>
<dbReference type="Ensembl" id="ENSMSIT00000043834.1">
    <property type="protein sequence ID" value="ENSMSIP00000034760.1"/>
    <property type="gene ID" value="ENSMSIG00000029012.1"/>
</dbReference>
<evidence type="ECO:0000256" key="2">
    <source>
        <dbReference type="PROSITE-ProRule" id="PRU01324"/>
    </source>
</evidence>
<dbReference type="GeneTree" id="ENSGT00940000155771"/>
<keyword evidence="5" id="KW-1185">Reference proteome</keyword>
<dbReference type="PANTHER" id="PTHR23288">
    <property type="entry name" value="OCCLUDIN AND RNA POLYMERASE II ELONGATION FACTOR ELL"/>
    <property type="match status" value="1"/>
</dbReference>
<dbReference type="AlphaFoldDB" id="A0A8C6IFH3"/>
<dbReference type="Proteomes" id="UP000694415">
    <property type="component" value="Unplaced"/>
</dbReference>
<reference evidence="4" key="1">
    <citation type="submission" date="2025-08" db="UniProtKB">
        <authorList>
            <consortium name="Ensembl"/>
        </authorList>
    </citation>
    <scope>IDENTIFICATION</scope>
</reference>
<dbReference type="PROSITE" id="PS51980">
    <property type="entry name" value="OCEL"/>
    <property type="match status" value="1"/>
</dbReference>
<dbReference type="GO" id="GO:0031410">
    <property type="term" value="C:cytoplasmic vesicle"/>
    <property type="evidence" value="ECO:0007669"/>
    <property type="project" value="TreeGrafter"/>
</dbReference>
<evidence type="ECO:0000259" key="3">
    <source>
        <dbReference type="PROSITE" id="PS51980"/>
    </source>
</evidence>
<evidence type="ECO:0000313" key="5">
    <source>
        <dbReference type="Proteomes" id="UP000694415"/>
    </source>
</evidence>
<dbReference type="SUPFAM" id="SSF144292">
    <property type="entry name" value="occludin/ELL-like"/>
    <property type="match status" value="1"/>
</dbReference>
<dbReference type="Pfam" id="PF07303">
    <property type="entry name" value="Occludin_ELL"/>
    <property type="match status" value="1"/>
</dbReference>
<dbReference type="GO" id="GO:0005923">
    <property type="term" value="C:bicellular tight junction"/>
    <property type="evidence" value="ECO:0007669"/>
    <property type="project" value="TreeGrafter"/>
</dbReference>
<accession>A0A8C6IFH3</accession>
<dbReference type="GO" id="GO:0016324">
    <property type="term" value="C:apical plasma membrane"/>
    <property type="evidence" value="ECO:0007669"/>
    <property type="project" value="TreeGrafter"/>
</dbReference>
<dbReference type="GO" id="GO:0070830">
    <property type="term" value="P:bicellular tight junction assembly"/>
    <property type="evidence" value="ECO:0007669"/>
    <property type="project" value="TreeGrafter"/>
</dbReference>
<proteinExistence type="inferred from homology"/>
<feature type="domain" description="OCEL" evidence="3">
    <location>
        <begin position="22"/>
        <end position="133"/>
    </location>
</feature>
<dbReference type="Gene3D" id="6.10.140.340">
    <property type="match status" value="1"/>
</dbReference>
<dbReference type="InterPro" id="IPR010844">
    <property type="entry name" value="Occludin_ELL"/>
</dbReference>
<evidence type="ECO:0000256" key="1">
    <source>
        <dbReference type="ARBA" id="ARBA00009171"/>
    </source>
</evidence>
<name>A0A8C6IFH3_MUSSI</name>
<organism evidence="4 5">
    <name type="scientific">Mus spicilegus</name>
    <name type="common">Mound-building mouse</name>
    <dbReference type="NCBI Taxonomy" id="10103"/>
    <lineage>
        <taxon>Eukaryota</taxon>
        <taxon>Metazoa</taxon>
        <taxon>Chordata</taxon>
        <taxon>Craniata</taxon>
        <taxon>Vertebrata</taxon>
        <taxon>Euteleostomi</taxon>
        <taxon>Mammalia</taxon>
        <taxon>Eutheria</taxon>
        <taxon>Euarchontoglires</taxon>
        <taxon>Glires</taxon>
        <taxon>Rodentia</taxon>
        <taxon>Myomorpha</taxon>
        <taxon>Muroidea</taxon>
        <taxon>Muridae</taxon>
        <taxon>Murinae</taxon>
        <taxon>Mus</taxon>
        <taxon>Mus</taxon>
    </lineage>
</organism>
<protein>
    <recommendedName>
        <fullName evidence="3">OCEL domain-containing protein</fullName>
    </recommendedName>
</protein>
<dbReference type="PANTHER" id="PTHR23288:SF3">
    <property type="entry name" value="MARVEL DOMAIN-CONTAINING PROTEIN 2"/>
    <property type="match status" value="1"/>
</dbReference>